<dbReference type="InterPro" id="IPR032675">
    <property type="entry name" value="LRR_dom_sf"/>
</dbReference>
<proteinExistence type="predicted"/>
<accession>A0AAD6ZV62</accession>
<gene>
    <name evidence="2" type="ORF">DFH08DRAFT_963638</name>
</gene>
<keyword evidence="3" id="KW-1185">Reference proteome</keyword>
<dbReference type="SUPFAM" id="SSF52047">
    <property type="entry name" value="RNI-like"/>
    <property type="match status" value="1"/>
</dbReference>
<protein>
    <recommendedName>
        <fullName evidence="4">F-box protein</fullName>
    </recommendedName>
</protein>
<comment type="caution">
    <text evidence="2">The sequence shown here is derived from an EMBL/GenBank/DDBJ whole genome shotgun (WGS) entry which is preliminary data.</text>
</comment>
<sequence>MKRMVVRLERLPEGPYALWVHSWRFSAAAEAAPHTRLLLNIQNSKDFVLLEKLYERIIATFASTLGLYHNLCSLHLQGVTVDTHTRNTLLSLSNLESLTLACEIAACDGDLVKLKYFMISATAGASNAVTTEPLQIVSTEHLQSLNINHRGEMVSLLTGFQPRKFPQLISFSLRFLSNEERGINVFFEFLQRCPQLESLAIHYVYLTSNDPLPSRLDPNTIPRLGNLTVPPWLIDVFMLNRPVSTVSVKQSYPYDHVVIPLEETGEYLALLFADLSNASVPLQSLSIPPISLTPKCFATIASACPYLTTLAIDVTEITPWPPWRGEIGRPEEEISDTEETPRASSADSASSAAQYEILNTVLKWIREGSISLPPNLKVLRINLDSNDRLWISGEEEVQACASLIGLCPQLREVQIGPPGNQWKHIGAGWKKVRAY</sequence>
<evidence type="ECO:0008006" key="4">
    <source>
        <dbReference type="Google" id="ProtNLM"/>
    </source>
</evidence>
<evidence type="ECO:0000313" key="2">
    <source>
        <dbReference type="EMBL" id="KAJ7340784.1"/>
    </source>
</evidence>
<feature type="region of interest" description="Disordered" evidence="1">
    <location>
        <begin position="324"/>
        <end position="348"/>
    </location>
</feature>
<organism evidence="2 3">
    <name type="scientific">Mycena albidolilacea</name>
    <dbReference type="NCBI Taxonomy" id="1033008"/>
    <lineage>
        <taxon>Eukaryota</taxon>
        <taxon>Fungi</taxon>
        <taxon>Dikarya</taxon>
        <taxon>Basidiomycota</taxon>
        <taxon>Agaricomycotina</taxon>
        <taxon>Agaricomycetes</taxon>
        <taxon>Agaricomycetidae</taxon>
        <taxon>Agaricales</taxon>
        <taxon>Marasmiineae</taxon>
        <taxon>Mycenaceae</taxon>
        <taxon>Mycena</taxon>
    </lineage>
</organism>
<dbReference type="AlphaFoldDB" id="A0AAD6ZV62"/>
<name>A0AAD6ZV62_9AGAR</name>
<evidence type="ECO:0000313" key="3">
    <source>
        <dbReference type="Proteomes" id="UP001218218"/>
    </source>
</evidence>
<evidence type="ECO:0000256" key="1">
    <source>
        <dbReference type="SAM" id="MobiDB-lite"/>
    </source>
</evidence>
<dbReference type="EMBL" id="JARIHO010000026">
    <property type="protein sequence ID" value="KAJ7340784.1"/>
    <property type="molecule type" value="Genomic_DNA"/>
</dbReference>
<reference evidence="2" key="1">
    <citation type="submission" date="2023-03" db="EMBL/GenBank/DDBJ databases">
        <title>Massive genome expansion in bonnet fungi (Mycena s.s.) driven by repeated elements and novel gene families across ecological guilds.</title>
        <authorList>
            <consortium name="Lawrence Berkeley National Laboratory"/>
            <person name="Harder C.B."/>
            <person name="Miyauchi S."/>
            <person name="Viragh M."/>
            <person name="Kuo A."/>
            <person name="Thoen E."/>
            <person name="Andreopoulos B."/>
            <person name="Lu D."/>
            <person name="Skrede I."/>
            <person name="Drula E."/>
            <person name="Henrissat B."/>
            <person name="Morin E."/>
            <person name="Kohler A."/>
            <person name="Barry K."/>
            <person name="LaButti K."/>
            <person name="Morin E."/>
            <person name="Salamov A."/>
            <person name="Lipzen A."/>
            <person name="Mereny Z."/>
            <person name="Hegedus B."/>
            <person name="Baldrian P."/>
            <person name="Stursova M."/>
            <person name="Weitz H."/>
            <person name="Taylor A."/>
            <person name="Grigoriev I.V."/>
            <person name="Nagy L.G."/>
            <person name="Martin F."/>
            <person name="Kauserud H."/>
        </authorList>
    </citation>
    <scope>NUCLEOTIDE SEQUENCE</scope>
    <source>
        <strain evidence="2">CBHHK002</strain>
    </source>
</reference>
<dbReference type="Proteomes" id="UP001218218">
    <property type="component" value="Unassembled WGS sequence"/>
</dbReference>
<dbReference type="Gene3D" id="3.80.10.10">
    <property type="entry name" value="Ribonuclease Inhibitor"/>
    <property type="match status" value="1"/>
</dbReference>